<dbReference type="Proteomes" id="UP000245591">
    <property type="component" value="Unassembled WGS sequence"/>
</dbReference>
<comment type="caution">
    <text evidence="1">The sequence shown here is derived from an EMBL/GenBank/DDBJ whole genome shotgun (WGS) entry which is preliminary data.</text>
</comment>
<keyword evidence="2" id="KW-1185">Reference proteome</keyword>
<evidence type="ECO:0000313" key="2">
    <source>
        <dbReference type="Proteomes" id="UP000245591"/>
    </source>
</evidence>
<accession>A0A2U1J3X2</accession>
<proteinExistence type="predicted"/>
<name>A0A2U1J3X2_SMIAN</name>
<gene>
    <name evidence="1" type="ORF">BB558_004220</name>
</gene>
<sequence>MKKKSKNFKKAITLLDAFRIHSTQWRNKKIQMETENITVKPILANGITTSNQNLLELAKKMVEHYHEEQNPGNDNTYSRKTKRIGRLAIKKQTQIMEMEASDTLIQDNKQPMGTAKTGSFCVGNKPSIKKIFLKSARSCIPAKNRPIANPHCYK</sequence>
<dbReference type="EMBL" id="MBFU01000390">
    <property type="protein sequence ID" value="PVZ99748.1"/>
    <property type="molecule type" value="Genomic_DNA"/>
</dbReference>
<protein>
    <submittedName>
        <fullName evidence="1">Uncharacterized protein</fullName>
    </submittedName>
</protein>
<dbReference type="AlphaFoldDB" id="A0A2U1J3X2"/>
<evidence type="ECO:0000313" key="1">
    <source>
        <dbReference type="EMBL" id="PVZ99748.1"/>
    </source>
</evidence>
<organism evidence="1 2">
    <name type="scientific">Smittium angustum</name>
    <dbReference type="NCBI Taxonomy" id="133377"/>
    <lineage>
        <taxon>Eukaryota</taxon>
        <taxon>Fungi</taxon>
        <taxon>Fungi incertae sedis</taxon>
        <taxon>Zoopagomycota</taxon>
        <taxon>Kickxellomycotina</taxon>
        <taxon>Harpellomycetes</taxon>
        <taxon>Harpellales</taxon>
        <taxon>Legeriomycetaceae</taxon>
        <taxon>Smittium</taxon>
    </lineage>
</organism>
<reference evidence="1 2" key="1">
    <citation type="journal article" date="2018" name="MBio">
        <title>Comparative Genomics Reveals the Core Gene Toolbox for the Fungus-Insect Symbiosis.</title>
        <authorList>
            <person name="Wang Y."/>
            <person name="Stata M."/>
            <person name="Wang W."/>
            <person name="Stajich J.E."/>
            <person name="White M.M."/>
            <person name="Moncalvo J.M."/>
        </authorList>
    </citation>
    <scope>NUCLEOTIDE SEQUENCE [LARGE SCALE GENOMIC DNA]</scope>
    <source>
        <strain evidence="1 2">AUS-126-30</strain>
    </source>
</reference>